<protein>
    <submittedName>
        <fullName evidence="2">Phosphohydrolase</fullName>
    </submittedName>
</protein>
<gene>
    <name evidence="2" type="ORF">J42TS3_23810</name>
</gene>
<dbReference type="PANTHER" id="PTHR42815:SF2">
    <property type="entry name" value="FAD-BINDING, PUTATIVE (AFU_ORTHOLOGUE AFUA_6G07600)-RELATED"/>
    <property type="match status" value="1"/>
</dbReference>
<dbReference type="InterPro" id="IPR012349">
    <property type="entry name" value="Split_barrel_FMN-bd"/>
</dbReference>
<organism evidence="2 3">
    <name type="scientific">Paenibacillus vini</name>
    <dbReference type="NCBI Taxonomy" id="1476024"/>
    <lineage>
        <taxon>Bacteria</taxon>
        <taxon>Bacillati</taxon>
        <taxon>Bacillota</taxon>
        <taxon>Bacilli</taxon>
        <taxon>Bacillales</taxon>
        <taxon>Paenibacillaceae</taxon>
        <taxon>Paenibacillus</taxon>
    </lineage>
</organism>
<reference evidence="2 3" key="1">
    <citation type="submission" date="2021-03" db="EMBL/GenBank/DDBJ databases">
        <title>Antimicrobial resistance genes in bacteria isolated from Japanese honey, and their potential for conferring macrolide and lincosamide resistance in the American foulbrood pathogen Paenibacillus larvae.</title>
        <authorList>
            <person name="Okamoto M."/>
            <person name="Kumagai M."/>
            <person name="Kanamori H."/>
            <person name="Takamatsu D."/>
        </authorList>
    </citation>
    <scope>NUCLEOTIDE SEQUENCE [LARGE SCALE GENOMIC DNA]</scope>
    <source>
        <strain evidence="2 3">J42TS3</strain>
    </source>
</reference>
<dbReference type="NCBIfam" id="TIGR04025">
    <property type="entry name" value="PPOX_FMN_DR2398"/>
    <property type="match status" value="1"/>
</dbReference>
<dbReference type="InterPro" id="IPR024029">
    <property type="entry name" value="Pyridox_Oxase_FMN-dep"/>
</dbReference>
<dbReference type="EMBL" id="BOSL01000006">
    <property type="protein sequence ID" value="GIP53346.1"/>
    <property type="molecule type" value="Genomic_DNA"/>
</dbReference>
<evidence type="ECO:0000259" key="1">
    <source>
        <dbReference type="Pfam" id="PF01243"/>
    </source>
</evidence>
<feature type="domain" description="Pyridoxamine 5'-phosphate oxidase N-terminal" evidence="1">
    <location>
        <begin position="33"/>
        <end position="153"/>
    </location>
</feature>
<proteinExistence type="predicted"/>
<dbReference type="RefSeq" id="WP_211021225.1">
    <property type="nucleotide sequence ID" value="NZ_BOSL01000006.1"/>
</dbReference>
<sequence length="209" mass="23726">MLGFEDIVQSEEEIRELIGYPSELVNNKVIDSLDAHCKEFISLSPLLFISSSDNLGFCDVSPRGDEPGFVYVLDEKRIVIPERPGNRRIDSMRNILNNPRVGLIFVIPGLEETLRVNGRAQIIKDKQLLNRMQAKGKTPLLGIGIIIEECYVHCAKAFKRSKLWSPDSWTDKQELPNIPQMISKHANKLGLSESEVSDAMHESYTKRLY</sequence>
<dbReference type="InterPro" id="IPR011576">
    <property type="entry name" value="Pyridox_Oxase_N"/>
</dbReference>
<dbReference type="PANTHER" id="PTHR42815">
    <property type="entry name" value="FAD-BINDING, PUTATIVE (AFU_ORTHOLOGUE AFUA_6G07600)-RELATED"/>
    <property type="match status" value="1"/>
</dbReference>
<keyword evidence="3" id="KW-1185">Reference proteome</keyword>
<name>A0ABQ4MBH4_9BACL</name>
<accession>A0ABQ4MBH4</accession>
<evidence type="ECO:0000313" key="2">
    <source>
        <dbReference type="EMBL" id="GIP53346.1"/>
    </source>
</evidence>
<dbReference type="Pfam" id="PF01243">
    <property type="entry name" value="PNPOx_N"/>
    <property type="match status" value="1"/>
</dbReference>
<dbReference type="Gene3D" id="2.30.110.10">
    <property type="entry name" value="Electron Transport, Fmn-binding Protein, Chain A"/>
    <property type="match status" value="1"/>
</dbReference>
<dbReference type="SUPFAM" id="SSF50475">
    <property type="entry name" value="FMN-binding split barrel"/>
    <property type="match status" value="1"/>
</dbReference>
<dbReference type="Proteomes" id="UP000679992">
    <property type="component" value="Unassembled WGS sequence"/>
</dbReference>
<comment type="caution">
    <text evidence="2">The sequence shown here is derived from an EMBL/GenBank/DDBJ whole genome shotgun (WGS) entry which is preliminary data.</text>
</comment>
<evidence type="ECO:0000313" key="3">
    <source>
        <dbReference type="Proteomes" id="UP000679992"/>
    </source>
</evidence>